<sequence>MNTLSCQVTRITPFNDSVYQVVLTPSQPFEFKAGQYLSIIMGEKDKRPFSIASAPHQTEIELHIGAAVAESYPMQVIERLQSCLANQETIGIEAPAGNAFLRSEHTRPRLLIAGGTGFSYIKSMIEQQIEERNDTPVTFYWGCRTTEAMYYHSIAQDWQQTYPWLTFIPVVEEADEHWQGKQANLLEQIKTDYTDVSDFDIYIAGRFDMAAAARDMLRSLNVNEKHLYGDAYMFLKG</sequence>
<evidence type="ECO:0000256" key="4">
    <source>
        <dbReference type="ARBA" id="ARBA00038177"/>
    </source>
</evidence>
<organism evidence="6 7">
    <name type="scientific">Parashewanella curva</name>
    <dbReference type="NCBI Taxonomy" id="2338552"/>
    <lineage>
        <taxon>Bacteria</taxon>
        <taxon>Pseudomonadati</taxon>
        <taxon>Pseudomonadota</taxon>
        <taxon>Gammaproteobacteria</taxon>
        <taxon>Alteromonadales</taxon>
        <taxon>Shewanellaceae</taxon>
        <taxon>Parashewanella</taxon>
    </lineage>
</organism>
<dbReference type="EMBL" id="QZEI01000015">
    <property type="protein sequence ID" value="RLV60510.1"/>
    <property type="molecule type" value="Genomic_DNA"/>
</dbReference>
<evidence type="ECO:0000256" key="3">
    <source>
        <dbReference type="ARBA" id="ARBA00034078"/>
    </source>
</evidence>
<dbReference type="GO" id="GO:0008218">
    <property type="term" value="P:bioluminescence"/>
    <property type="evidence" value="ECO:0007669"/>
    <property type="project" value="UniProtKB-KW"/>
</dbReference>
<dbReference type="RefSeq" id="WP_121838270.1">
    <property type="nucleotide sequence ID" value="NZ_ML014764.1"/>
</dbReference>
<dbReference type="Gene3D" id="3.40.50.80">
    <property type="entry name" value="Nucleotide-binding domain of ferredoxin-NADP reductase (FNR) module"/>
    <property type="match status" value="1"/>
</dbReference>
<dbReference type="PROSITE" id="PS51384">
    <property type="entry name" value="FAD_FR"/>
    <property type="match status" value="1"/>
</dbReference>
<dbReference type="EC" id="1.16.1.3" evidence="6"/>
<dbReference type="EC" id="1.5.1.41" evidence="6"/>
<evidence type="ECO:0000313" key="6">
    <source>
        <dbReference type="EMBL" id="RLV60510.1"/>
    </source>
</evidence>
<dbReference type="Proteomes" id="UP000281474">
    <property type="component" value="Unassembled WGS sequence"/>
</dbReference>
<dbReference type="PANTHER" id="PTHR47354">
    <property type="entry name" value="NADH OXIDOREDUCTASE HCR"/>
    <property type="match status" value="1"/>
</dbReference>
<dbReference type="PRINTS" id="PR00371">
    <property type="entry name" value="FPNCR"/>
</dbReference>
<dbReference type="PANTHER" id="PTHR47354:SF7">
    <property type="entry name" value="NAD(P)H-FLAVIN REDUCTASE"/>
    <property type="match status" value="1"/>
</dbReference>
<dbReference type="InterPro" id="IPR017927">
    <property type="entry name" value="FAD-bd_FR_type"/>
</dbReference>
<comment type="caution">
    <text evidence="6">The sequence shown here is derived from an EMBL/GenBank/DDBJ whole genome shotgun (WGS) entry which is preliminary data.</text>
</comment>
<keyword evidence="1 6" id="KW-0560">Oxidoreductase</keyword>
<evidence type="ECO:0000256" key="1">
    <source>
        <dbReference type="ARBA" id="ARBA00023002"/>
    </source>
</evidence>
<reference evidence="6 7" key="1">
    <citation type="submission" date="2018-09" db="EMBL/GenBank/DDBJ databases">
        <title>Phylogeny of the Shewanellaceae, and recommendation for two new genera, Pseudoshewanella and Parashewanella.</title>
        <authorList>
            <person name="Wang G."/>
        </authorList>
    </citation>
    <scope>NUCLEOTIDE SEQUENCE [LARGE SCALE GENOMIC DNA]</scope>
    <source>
        <strain evidence="6 7">C51</strain>
    </source>
</reference>
<proteinExistence type="inferred from homology"/>
<evidence type="ECO:0000256" key="2">
    <source>
        <dbReference type="ARBA" id="ARBA00023223"/>
    </source>
</evidence>
<gene>
    <name evidence="6" type="ORF">D5018_06640</name>
</gene>
<dbReference type="InterPro" id="IPR050415">
    <property type="entry name" value="MRET"/>
</dbReference>
<evidence type="ECO:0000313" key="7">
    <source>
        <dbReference type="Proteomes" id="UP000281474"/>
    </source>
</evidence>
<feature type="domain" description="FAD-binding FR-type" evidence="5">
    <location>
        <begin position="1"/>
        <end position="102"/>
    </location>
</feature>
<comment type="similarity">
    <text evidence="4">Belongs to the Fre/LuxG FAD/NAD(P) flavoprotein oxidoreductase family.</text>
</comment>
<dbReference type="GO" id="GO:0052875">
    <property type="term" value="F:riboflavin reductase [NAD(P)H] activity"/>
    <property type="evidence" value="ECO:0007669"/>
    <property type="project" value="UniProtKB-EC"/>
</dbReference>
<dbReference type="AlphaFoldDB" id="A0A3L8PZD3"/>
<name>A0A3L8PZD3_9GAMM</name>
<protein>
    <submittedName>
        <fullName evidence="6">NAD(P)H-flavin reductase</fullName>
        <ecNumber evidence="6">1.16.1.3</ecNumber>
        <ecNumber evidence="6">1.5.1.41</ecNumber>
    </submittedName>
</protein>
<dbReference type="NCBIfam" id="NF005963">
    <property type="entry name" value="PRK08051.1"/>
    <property type="match status" value="1"/>
</dbReference>
<evidence type="ECO:0000259" key="5">
    <source>
        <dbReference type="PROSITE" id="PS51384"/>
    </source>
</evidence>
<keyword evidence="7" id="KW-1185">Reference proteome</keyword>
<dbReference type="SUPFAM" id="SSF52343">
    <property type="entry name" value="Ferredoxin reductase-like, C-terminal NADP-linked domain"/>
    <property type="match status" value="1"/>
</dbReference>
<dbReference type="InterPro" id="IPR001709">
    <property type="entry name" value="Flavoprot_Pyr_Nucl_cyt_Rdtase"/>
</dbReference>
<comment type="cofactor">
    <cofactor evidence="3">
        <name>[2Fe-2S] cluster</name>
        <dbReference type="ChEBI" id="CHEBI:190135"/>
    </cofactor>
</comment>
<dbReference type="SUPFAM" id="SSF63380">
    <property type="entry name" value="Riboflavin synthase domain-like"/>
    <property type="match status" value="1"/>
</dbReference>
<dbReference type="Gene3D" id="2.40.30.10">
    <property type="entry name" value="Translation factors"/>
    <property type="match status" value="1"/>
</dbReference>
<keyword evidence="2" id="KW-0455">Luminescence</keyword>
<dbReference type="InterPro" id="IPR001433">
    <property type="entry name" value="OxRdtase_FAD/NAD-bd"/>
</dbReference>
<dbReference type="Pfam" id="PF00175">
    <property type="entry name" value="NAD_binding_1"/>
    <property type="match status" value="1"/>
</dbReference>
<dbReference type="InterPro" id="IPR017938">
    <property type="entry name" value="Riboflavin_synthase-like_b-brl"/>
</dbReference>
<dbReference type="InterPro" id="IPR039261">
    <property type="entry name" value="FNR_nucleotide-bd"/>
</dbReference>
<dbReference type="PRINTS" id="PR00410">
    <property type="entry name" value="PHEHYDRXLASE"/>
</dbReference>
<dbReference type="CDD" id="cd06189">
    <property type="entry name" value="flavin_oxioreductase"/>
    <property type="match status" value="1"/>
</dbReference>
<accession>A0A3L8PZD3</accession>
<dbReference type="OrthoDB" id="9806195at2"/>